<dbReference type="FunFam" id="3.30.160.60:FF:000325">
    <property type="entry name" value="ZFP90 zinc finger protein"/>
    <property type="match status" value="1"/>
</dbReference>
<evidence type="ECO:0000256" key="9">
    <source>
        <dbReference type="ARBA" id="ARBA00023242"/>
    </source>
</evidence>
<evidence type="ECO:0000256" key="4">
    <source>
        <dbReference type="ARBA" id="ARBA00022771"/>
    </source>
</evidence>
<keyword evidence="4 10" id="KW-0863">Zinc-finger</keyword>
<dbReference type="InterPro" id="IPR036236">
    <property type="entry name" value="Znf_C2H2_sf"/>
</dbReference>
<proteinExistence type="predicted"/>
<dbReference type="GO" id="GO:0005634">
    <property type="term" value="C:nucleus"/>
    <property type="evidence" value="ECO:0007669"/>
    <property type="project" value="UniProtKB-SubCell"/>
</dbReference>
<dbReference type="FunFam" id="3.30.160.60:FF:000290">
    <property type="entry name" value="Zinc finger protein 697 isoform X1"/>
    <property type="match status" value="1"/>
</dbReference>
<dbReference type="GO" id="GO:0003677">
    <property type="term" value="F:DNA binding"/>
    <property type="evidence" value="ECO:0007669"/>
    <property type="project" value="UniProtKB-KW"/>
</dbReference>
<dbReference type="PROSITE" id="PS00028">
    <property type="entry name" value="ZINC_FINGER_C2H2_1"/>
    <property type="match status" value="4"/>
</dbReference>
<dbReference type="SMART" id="SM00355">
    <property type="entry name" value="ZnF_C2H2"/>
    <property type="match status" value="4"/>
</dbReference>
<evidence type="ECO:0000259" key="11">
    <source>
        <dbReference type="PROSITE" id="PS50157"/>
    </source>
</evidence>
<keyword evidence="2" id="KW-0479">Metal-binding</keyword>
<gene>
    <name evidence="12" type="ORF">TNIN_433051</name>
</gene>
<dbReference type="GO" id="GO:0000981">
    <property type="term" value="F:DNA-binding transcription factor activity, RNA polymerase II-specific"/>
    <property type="evidence" value="ECO:0007669"/>
    <property type="project" value="TreeGrafter"/>
</dbReference>
<accession>A0A8X6IPQ4</accession>
<dbReference type="Proteomes" id="UP000886998">
    <property type="component" value="Unassembled WGS sequence"/>
</dbReference>
<evidence type="ECO:0000256" key="7">
    <source>
        <dbReference type="ARBA" id="ARBA00023125"/>
    </source>
</evidence>
<reference evidence="12" key="1">
    <citation type="submission" date="2020-08" db="EMBL/GenBank/DDBJ databases">
        <title>Multicomponent nature underlies the extraordinary mechanical properties of spider dragline silk.</title>
        <authorList>
            <person name="Kono N."/>
            <person name="Nakamura H."/>
            <person name="Mori M."/>
            <person name="Yoshida Y."/>
            <person name="Ohtoshi R."/>
            <person name="Malay A.D."/>
            <person name="Moran D.A.P."/>
            <person name="Tomita M."/>
            <person name="Numata K."/>
            <person name="Arakawa K."/>
        </authorList>
    </citation>
    <scope>NUCLEOTIDE SEQUENCE</scope>
</reference>
<evidence type="ECO:0000256" key="3">
    <source>
        <dbReference type="ARBA" id="ARBA00022737"/>
    </source>
</evidence>
<comment type="caution">
    <text evidence="12">The sequence shown here is derived from an EMBL/GenBank/DDBJ whole genome shotgun (WGS) entry which is preliminary data.</text>
</comment>
<dbReference type="Pfam" id="PF00096">
    <property type="entry name" value="zf-C2H2"/>
    <property type="match status" value="4"/>
</dbReference>
<keyword evidence="9" id="KW-0539">Nucleus</keyword>
<evidence type="ECO:0000256" key="6">
    <source>
        <dbReference type="ARBA" id="ARBA00023015"/>
    </source>
</evidence>
<evidence type="ECO:0000313" key="12">
    <source>
        <dbReference type="EMBL" id="GFS54262.1"/>
    </source>
</evidence>
<evidence type="ECO:0000256" key="2">
    <source>
        <dbReference type="ARBA" id="ARBA00022723"/>
    </source>
</evidence>
<keyword evidence="3" id="KW-0677">Repeat</keyword>
<feature type="domain" description="C2H2-type" evidence="11">
    <location>
        <begin position="224"/>
        <end position="251"/>
    </location>
</feature>
<feature type="domain" description="C2H2-type" evidence="11">
    <location>
        <begin position="308"/>
        <end position="332"/>
    </location>
</feature>
<name>A0A8X6IPQ4_9ARAC</name>
<evidence type="ECO:0000313" key="13">
    <source>
        <dbReference type="Proteomes" id="UP000886998"/>
    </source>
</evidence>
<dbReference type="PANTHER" id="PTHR24394:SF29">
    <property type="entry name" value="MYONEURIN"/>
    <property type="match status" value="1"/>
</dbReference>
<sequence>MENCWKEPSPSNPIGLVYCLQGQNNFQEDQTNSIFKVSTEVPESVQQDSVDISCFGDCLPAACDSLLGMNCQHNDLQSENLDSRSKDLIWTELPLLDPKAGVSVIQRDHLDANVRKNKESKYESIELKKQDFELDSGFSLYDSSTNSDPLTENYNFHSRTEKPSFEKIYCEKCFKQFNRKHALLKHKCVNSSDKGFQNVDCQQRVYQVEQQLEYDRKNTKEKSVQCSVCEQKLSSKETLARHMRLHTATNPYRCSVCGKDFTKSSHLKEHMRTHTGEKPFHCNVCQKYFSRSSNLTVHIRSHTKEKPFQCPLCKKKYSHSSSLKKHIRKHTG</sequence>
<dbReference type="PANTHER" id="PTHR24394">
    <property type="entry name" value="ZINC FINGER PROTEIN"/>
    <property type="match status" value="1"/>
</dbReference>
<comment type="subcellular location">
    <subcellularLocation>
        <location evidence="1">Nucleus</location>
    </subcellularLocation>
</comment>
<feature type="domain" description="C2H2-type" evidence="11">
    <location>
        <begin position="168"/>
        <end position="195"/>
    </location>
</feature>
<dbReference type="SUPFAM" id="SSF57667">
    <property type="entry name" value="beta-beta-alpha zinc fingers"/>
    <property type="match status" value="2"/>
</dbReference>
<feature type="domain" description="C2H2-type" evidence="11">
    <location>
        <begin position="280"/>
        <end position="307"/>
    </location>
</feature>
<organism evidence="12 13">
    <name type="scientific">Trichonephila inaurata madagascariensis</name>
    <dbReference type="NCBI Taxonomy" id="2747483"/>
    <lineage>
        <taxon>Eukaryota</taxon>
        <taxon>Metazoa</taxon>
        <taxon>Ecdysozoa</taxon>
        <taxon>Arthropoda</taxon>
        <taxon>Chelicerata</taxon>
        <taxon>Arachnida</taxon>
        <taxon>Araneae</taxon>
        <taxon>Araneomorphae</taxon>
        <taxon>Entelegynae</taxon>
        <taxon>Araneoidea</taxon>
        <taxon>Nephilidae</taxon>
        <taxon>Trichonephila</taxon>
        <taxon>Trichonephila inaurata</taxon>
    </lineage>
</organism>
<protein>
    <recommendedName>
        <fullName evidence="11">C2H2-type domain-containing protein</fullName>
    </recommendedName>
</protein>
<evidence type="ECO:0000256" key="1">
    <source>
        <dbReference type="ARBA" id="ARBA00004123"/>
    </source>
</evidence>
<keyword evidence="6" id="KW-0805">Transcription regulation</keyword>
<feature type="domain" description="C2H2-type" evidence="11">
    <location>
        <begin position="252"/>
        <end position="279"/>
    </location>
</feature>
<dbReference type="PROSITE" id="PS50157">
    <property type="entry name" value="ZINC_FINGER_C2H2_2"/>
    <property type="match status" value="5"/>
</dbReference>
<dbReference type="Gene3D" id="3.30.160.60">
    <property type="entry name" value="Classic Zinc Finger"/>
    <property type="match status" value="4"/>
</dbReference>
<dbReference type="EMBL" id="BMAV01026892">
    <property type="protein sequence ID" value="GFS54262.1"/>
    <property type="molecule type" value="Genomic_DNA"/>
</dbReference>
<dbReference type="GO" id="GO:0008270">
    <property type="term" value="F:zinc ion binding"/>
    <property type="evidence" value="ECO:0007669"/>
    <property type="project" value="UniProtKB-KW"/>
</dbReference>
<keyword evidence="7" id="KW-0238">DNA-binding</keyword>
<evidence type="ECO:0000256" key="5">
    <source>
        <dbReference type="ARBA" id="ARBA00022833"/>
    </source>
</evidence>
<dbReference type="InterPro" id="IPR013087">
    <property type="entry name" value="Znf_C2H2_type"/>
</dbReference>
<keyword evidence="13" id="KW-1185">Reference proteome</keyword>
<keyword evidence="5" id="KW-0862">Zinc</keyword>
<dbReference type="FunFam" id="3.30.160.60:FF:001498">
    <property type="entry name" value="Zinc finger protein 404"/>
    <property type="match status" value="1"/>
</dbReference>
<keyword evidence="8" id="KW-0804">Transcription</keyword>
<dbReference type="OrthoDB" id="6513275at2759"/>
<evidence type="ECO:0000256" key="10">
    <source>
        <dbReference type="PROSITE-ProRule" id="PRU00042"/>
    </source>
</evidence>
<dbReference type="AlphaFoldDB" id="A0A8X6IPQ4"/>
<evidence type="ECO:0000256" key="8">
    <source>
        <dbReference type="ARBA" id="ARBA00023163"/>
    </source>
</evidence>